<keyword evidence="1" id="KW-0805">Transcription regulation</keyword>
<dbReference type="PANTHER" id="PTHR30146">
    <property type="entry name" value="LACI-RELATED TRANSCRIPTIONAL REPRESSOR"/>
    <property type="match status" value="1"/>
</dbReference>
<name>A0A1H9I6E8_9BACI</name>
<evidence type="ECO:0000256" key="1">
    <source>
        <dbReference type="ARBA" id="ARBA00023015"/>
    </source>
</evidence>
<evidence type="ECO:0000259" key="4">
    <source>
        <dbReference type="PROSITE" id="PS50932"/>
    </source>
</evidence>
<dbReference type="Pfam" id="PF00356">
    <property type="entry name" value="LacI"/>
    <property type="match status" value="1"/>
</dbReference>
<proteinExistence type="predicted"/>
<dbReference type="SMART" id="SM00354">
    <property type="entry name" value="HTH_LACI"/>
    <property type="match status" value="1"/>
</dbReference>
<dbReference type="SUPFAM" id="SSF53822">
    <property type="entry name" value="Periplasmic binding protein-like I"/>
    <property type="match status" value="1"/>
</dbReference>
<protein>
    <submittedName>
        <fullName evidence="5">Transcriptional regulator, LacI family</fullName>
    </submittedName>
</protein>
<evidence type="ECO:0000256" key="3">
    <source>
        <dbReference type="ARBA" id="ARBA00023163"/>
    </source>
</evidence>
<dbReference type="InterPro" id="IPR010982">
    <property type="entry name" value="Lambda_DNA-bd_dom_sf"/>
</dbReference>
<keyword evidence="3" id="KW-0804">Transcription</keyword>
<accession>A0A1H9I6E8</accession>
<dbReference type="Pfam" id="PF13377">
    <property type="entry name" value="Peripla_BP_3"/>
    <property type="match status" value="1"/>
</dbReference>
<dbReference type="InterPro" id="IPR028082">
    <property type="entry name" value="Peripla_BP_I"/>
</dbReference>
<dbReference type="CDD" id="cd06267">
    <property type="entry name" value="PBP1_LacI_sugar_binding-like"/>
    <property type="match status" value="1"/>
</dbReference>
<reference evidence="5 6" key="1">
    <citation type="submission" date="2016-10" db="EMBL/GenBank/DDBJ databases">
        <authorList>
            <person name="de Groot N.N."/>
        </authorList>
    </citation>
    <scope>NUCLEOTIDE SEQUENCE [LARGE SCALE GENOMIC DNA]</scope>
    <source>
        <strain evidence="5 6">DSM 21633</strain>
    </source>
</reference>
<dbReference type="RefSeq" id="WP_091774035.1">
    <property type="nucleotide sequence ID" value="NZ_FOES01000023.1"/>
</dbReference>
<dbReference type="Gene3D" id="1.10.260.40">
    <property type="entry name" value="lambda repressor-like DNA-binding domains"/>
    <property type="match status" value="1"/>
</dbReference>
<keyword evidence="6" id="KW-1185">Reference proteome</keyword>
<gene>
    <name evidence="5" type="ORF">SAMN05216362_12314</name>
</gene>
<dbReference type="GO" id="GO:0000976">
    <property type="term" value="F:transcription cis-regulatory region binding"/>
    <property type="evidence" value="ECO:0007669"/>
    <property type="project" value="TreeGrafter"/>
</dbReference>
<dbReference type="CDD" id="cd01392">
    <property type="entry name" value="HTH_LacI"/>
    <property type="match status" value="1"/>
</dbReference>
<dbReference type="InterPro" id="IPR046335">
    <property type="entry name" value="LacI/GalR-like_sensor"/>
</dbReference>
<evidence type="ECO:0000313" key="6">
    <source>
        <dbReference type="Proteomes" id="UP000199427"/>
    </source>
</evidence>
<feature type="domain" description="HTH lacI-type" evidence="4">
    <location>
        <begin position="2"/>
        <end position="56"/>
    </location>
</feature>
<evidence type="ECO:0000256" key="2">
    <source>
        <dbReference type="ARBA" id="ARBA00023125"/>
    </source>
</evidence>
<dbReference type="PROSITE" id="PS50932">
    <property type="entry name" value="HTH_LACI_2"/>
    <property type="match status" value="1"/>
</dbReference>
<dbReference type="Gene3D" id="3.40.50.2300">
    <property type="match status" value="2"/>
</dbReference>
<evidence type="ECO:0000313" key="5">
    <source>
        <dbReference type="EMBL" id="SEQ70143.1"/>
    </source>
</evidence>
<dbReference type="PANTHER" id="PTHR30146:SF109">
    <property type="entry name" value="HTH-TYPE TRANSCRIPTIONAL REGULATOR GALS"/>
    <property type="match status" value="1"/>
</dbReference>
<dbReference type="STRING" id="571933.SAMN05216362_12314"/>
<keyword evidence="2" id="KW-0238">DNA-binding</keyword>
<dbReference type="EMBL" id="FOES01000023">
    <property type="protein sequence ID" value="SEQ70143.1"/>
    <property type="molecule type" value="Genomic_DNA"/>
</dbReference>
<dbReference type="InterPro" id="IPR000843">
    <property type="entry name" value="HTH_LacI"/>
</dbReference>
<dbReference type="OrthoDB" id="9775106at2"/>
<dbReference type="Proteomes" id="UP000199427">
    <property type="component" value="Unassembled WGS sequence"/>
</dbReference>
<dbReference type="SUPFAM" id="SSF47413">
    <property type="entry name" value="lambda repressor-like DNA-binding domains"/>
    <property type="match status" value="1"/>
</dbReference>
<dbReference type="AlphaFoldDB" id="A0A1H9I6E8"/>
<sequence>MVSIKDVAKQAGVSVGVVSKAFNGYPDVNVKTRERIFEIAKEMKYSPNRVAKSLSSKQPSSVGLIASGFKTNDKKDNNSYMLFKGVYAGIEELNRDLSMYFTDSKKQKHKSYIQYCTERNIGGAILQGMRVDDPYFKELVDTAFPCVLIDVVLPEHNPYIGSISINNRKATEDMTNYLFERGHRDIVVMAGTKEAYVNEQRLLGVEDAYREHGLSLEVDKVIDADFCDQQAYEKAKAIFESGTYPSAFICFSDIMAYGVMRAAHDCGLSVPDDVSITGFDDSMISSLTQPGITTILQDFFEMGRQAAFLLDRIMNNRVETNILELDYQLLERGSVKDLR</sequence>
<dbReference type="GO" id="GO:0003700">
    <property type="term" value="F:DNA-binding transcription factor activity"/>
    <property type="evidence" value="ECO:0007669"/>
    <property type="project" value="TreeGrafter"/>
</dbReference>
<organism evidence="5 6">
    <name type="scientific">Piscibacillus halophilus</name>
    <dbReference type="NCBI Taxonomy" id="571933"/>
    <lineage>
        <taxon>Bacteria</taxon>
        <taxon>Bacillati</taxon>
        <taxon>Bacillota</taxon>
        <taxon>Bacilli</taxon>
        <taxon>Bacillales</taxon>
        <taxon>Bacillaceae</taxon>
        <taxon>Piscibacillus</taxon>
    </lineage>
</organism>